<dbReference type="GO" id="GO:0072330">
    <property type="term" value="P:monocarboxylic acid biosynthetic process"/>
    <property type="evidence" value="ECO:0007669"/>
    <property type="project" value="UniProtKB-ARBA"/>
</dbReference>
<dbReference type="GO" id="GO:0043041">
    <property type="term" value="P:amino acid activation for nonribosomal peptide biosynthetic process"/>
    <property type="evidence" value="ECO:0007669"/>
    <property type="project" value="TreeGrafter"/>
</dbReference>
<dbReference type="Gene3D" id="3.40.50.1820">
    <property type="entry name" value="alpha/beta hydrolase"/>
    <property type="match status" value="1"/>
</dbReference>
<dbReference type="Proteomes" id="UP000215199">
    <property type="component" value="Unassembled WGS sequence"/>
</dbReference>
<accession>A0A229SVD1</accession>
<dbReference type="Gene3D" id="3.30.300.30">
    <property type="match status" value="2"/>
</dbReference>
<dbReference type="CDD" id="cd12117">
    <property type="entry name" value="A_NRPS_Srf_like"/>
    <property type="match status" value="1"/>
</dbReference>
<dbReference type="SUPFAM" id="SSF56801">
    <property type="entry name" value="Acetyl-CoA synthetase-like"/>
    <property type="match status" value="2"/>
</dbReference>
<dbReference type="PANTHER" id="PTHR45527:SF1">
    <property type="entry name" value="FATTY ACID SYNTHASE"/>
    <property type="match status" value="1"/>
</dbReference>
<dbReference type="PANTHER" id="PTHR45527">
    <property type="entry name" value="NONRIBOSOMAL PEPTIDE SYNTHETASE"/>
    <property type="match status" value="1"/>
</dbReference>
<dbReference type="GO" id="GO:0008610">
    <property type="term" value="P:lipid biosynthetic process"/>
    <property type="evidence" value="ECO:0007669"/>
    <property type="project" value="UniProtKB-ARBA"/>
</dbReference>
<dbReference type="GO" id="GO:0044550">
    <property type="term" value="P:secondary metabolite biosynthetic process"/>
    <property type="evidence" value="ECO:0007669"/>
    <property type="project" value="TreeGrafter"/>
</dbReference>
<dbReference type="Pfam" id="PF13193">
    <property type="entry name" value="AMP-binding_C"/>
    <property type="match status" value="2"/>
</dbReference>
<dbReference type="Gene3D" id="2.30.38.10">
    <property type="entry name" value="Luciferase, Domain 3"/>
    <property type="match status" value="2"/>
</dbReference>
<dbReference type="EMBL" id="NMUL01000039">
    <property type="protein sequence ID" value="OXM62802.1"/>
    <property type="molecule type" value="Genomic_DNA"/>
</dbReference>
<evidence type="ECO:0000256" key="1">
    <source>
        <dbReference type="ARBA" id="ARBA00001957"/>
    </source>
</evidence>
<dbReference type="InterPro" id="IPR009081">
    <property type="entry name" value="PP-bd_ACP"/>
</dbReference>
<dbReference type="FunFam" id="1.10.1200.10:FF:000016">
    <property type="entry name" value="Non-ribosomal peptide synthase"/>
    <property type="match status" value="1"/>
</dbReference>
<dbReference type="InterPro" id="IPR025110">
    <property type="entry name" value="AMP-bd_C"/>
</dbReference>
<evidence type="ECO:0000313" key="7">
    <source>
        <dbReference type="Proteomes" id="UP000215199"/>
    </source>
</evidence>
<dbReference type="InterPro" id="IPR000873">
    <property type="entry name" value="AMP-dep_synth/lig_dom"/>
</dbReference>
<dbReference type="Gene3D" id="3.30.559.30">
    <property type="entry name" value="Nonribosomal peptide synthetase, condensation domain"/>
    <property type="match status" value="2"/>
</dbReference>
<dbReference type="InterPro" id="IPR020806">
    <property type="entry name" value="PKS_PP-bd"/>
</dbReference>
<dbReference type="Pfam" id="PF00501">
    <property type="entry name" value="AMP-binding"/>
    <property type="match status" value="2"/>
</dbReference>
<comment type="caution">
    <text evidence="6">The sequence shown here is derived from an EMBL/GenBank/DDBJ whole genome shotgun (WGS) entry which is preliminary data.</text>
</comment>
<keyword evidence="3" id="KW-0597">Phosphoprotein</keyword>
<keyword evidence="2" id="KW-0596">Phosphopantetheine</keyword>
<dbReference type="FunFam" id="1.10.1200.10:FF:000005">
    <property type="entry name" value="Nonribosomal peptide synthetase 1"/>
    <property type="match status" value="1"/>
</dbReference>
<proteinExistence type="predicted"/>
<dbReference type="Pfam" id="PF00668">
    <property type="entry name" value="Condensation"/>
    <property type="match status" value="2"/>
</dbReference>
<comment type="cofactor">
    <cofactor evidence="1">
        <name>pantetheine 4'-phosphate</name>
        <dbReference type="ChEBI" id="CHEBI:47942"/>
    </cofactor>
</comment>
<feature type="domain" description="Carrier" evidence="5">
    <location>
        <begin position="943"/>
        <end position="1018"/>
    </location>
</feature>
<dbReference type="CDD" id="cd05930">
    <property type="entry name" value="A_NRPS"/>
    <property type="match status" value="1"/>
</dbReference>
<dbReference type="PROSITE" id="PS50075">
    <property type="entry name" value="CARRIER"/>
    <property type="match status" value="2"/>
</dbReference>
<reference evidence="7" key="1">
    <citation type="submission" date="2017-07" db="EMBL/GenBank/DDBJ databases">
        <title>Comparative genome mining reveals phylogenetic distribution patterns of secondary metabolites in Amycolatopsis.</title>
        <authorList>
            <person name="Adamek M."/>
            <person name="Alanjary M."/>
            <person name="Sales-Ortells H."/>
            <person name="Goodfellow M."/>
            <person name="Bull A.T."/>
            <person name="Kalinowski J."/>
            <person name="Ziemert N."/>
        </authorList>
    </citation>
    <scope>NUCLEOTIDE SEQUENCE [LARGE SCALE GENOMIC DNA]</scope>
    <source>
        <strain evidence="7">H5</strain>
    </source>
</reference>
<dbReference type="InterPro" id="IPR023213">
    <property type="entry name" value="CAT-like_dom_sf"/>
</dbReference>
<feature type="region of interest" description="Disordered" evidence="4">
    <location>
        <begin position="420"/>
        <end position="441"/>
    </location>
</feature>
<dbReference type="SUPFAM" id="SSF47336">
    <property type="entry name" value="ACP-like"/>
    <property type="match status" value="2"/>
</dbReference>
<feature type="compositionally biased region" description="Low complexity" evidence="4">
    <location>
        <begin position="429"/>
        <end position="441"/>
    </location>
</feature>
<gene>
    <name evidence="6" type="ORF">CF165_34095</name>
</gene>
<dbReference type="Gene3D" id="3.30.559.10">
    <property type="entry name" value="Chloramphenicol acetyltransferase-like domain"/>
    <property type="match status" value="2"/>
</dbReference>
<dbReference type="CDD" id="cd19540">
    <property type="entry name" value="LCL_NRPS-like"/>
    <property type="match status" value="1"/>
</dbReference>
<keyword evidence="7" id="KW-1185">Reference proteome</keyword>
<evidence type="ECO:0000256" key="2">
    <source>
        <dbReference type="ARBA" id="ARBA00022450"/>
    </source>
</evidence>
<dbReference type="GO" id="GO:0005829">
    <property type="term" value="C:cytosol"/>
    <property type="evidence" value="ECO:0007669"/>
    <property type="project" value="TreeGrafter"/>
</dbReference>
<dbReference type="InterPro" id="IPR010071">
    <property type="entry name" value="AA_adenyl_dom"/>
</dbReference>
<dbReference type="GO" id="GO:0031177">
    <property type="term" value="F:phosphopantetheine binding"/>
    <property type="evidence" value="ECO:0007669"/>
    <property type="project" value="InterPro"/>
</dbReference>
<evidence type="ECO:0000259" key="5">
    <source>
        <dbReference type="PROSITE" id="PS50075"/>
    </source>
</evidence>
<dbReference type="InterPro" id="IPR045851">
    <property type="entry name" value="AMP-bd_C_sf"/>
</dbReference>
<dbReference type="Gene3D" id="1.10.1200.10">
    <property type="entry name" value="ACP-like"/>
    <property type="match status" value="1"/>
</dbReference>
<dbReference type="InterPro" id="IPR036736">
    <property type="entry name" value="ACP-like_sf"/>
</dbReference>
<dbReference type="Gene3D" id="3.40.50.980">
    <property type="match status" value="4"/>
</dbReference>
<dbReference type="SUPFAM" id="SSF52777">
    <property type="entry name" value="CoA-dependent acyltransferases"/>
    <property type="match status" value="4"/>
</dbReference>
<dbReference type="Pfam" id="PF00550">
    <property type="entry name" value="PP-binding"/>
    <property type="match status" value="2"/>
</dbReference>
<evidence type="ECO:0000313" key="6">
    <source>
        <dbReference type="EMBL" id="OXM62802.1"/>
    </source>
</evidence>
<dbReference type="GO" id="GO:0003824">
    <property type="term" value="F:catalytic activity"/>
    <property type="evidence" value="ECO:0007669"/>
    <property type="project" value="InterPro"/>
</dbReference>
<dbReference type="PROSITE" id="PS00012">
    <property type="entry name" value="PHOSPHOPANTETHEINE"/>
    <property type="match status" value="2"/>
</dbReference>
<name>A0A229SVD1_9PSEU</name>
<feature type="domain" description="Carrier" evidence="5">
    <location>
        <begin position="1990"/>
        <end position="2064"/>
    </location>
</feature>
<sequence length="2101" mass="225181">MLFHSLYDENSTDVYIVQFALELTGPLDVSLLRESCEVLIGRHAALRSAFVHRRTGEPVRVVAKEVAIPWREYDLTAAGAGEQQSREDDVLADERARRFAMTRPPLVRFALIRSAPERAVLAITAHHTILDGWSVPLVLGELLELYAHGADPSALPPVTPYVGYQRWLDARDDVAAGNAWRAALSDLAGPTLAAPGAGLGVPAAPRRLTAVLPEAEVVLLGDVARSRNLTPSTILQGVWALVLSAMTGVRDVVSGIQVTGRNAEVAGIERLVGIVMNTVPMRARLNPAESAAEFFARLQFEQAGLFEHHHLGLPDVQRAAGFEGPLFDTAFVYENIPHDAADLASIVPGLAVRLLDDDADPEATHYPLNFVVFPGPSLRFELGYRPDVISGRTASIWLDLYLETLRRILRDPNLPLGRLPALPEQDEVGSTGTLPPVSPSPSSLVDVFSGQVERTPDAIAMVADGRRITFGELGVRVERLARELRRHGAAPDRFVAVAVPRSADALVAVLAVLRSGAAYLPIDPDQPGGWIAGVLARTDPVVGLTTADLTGALPGIPGGRWISGVDGDGAGSDAALPPHCVGRALAYAIPTSGSTGQPKIVLVEQHSLSNMFHSHERHYYAKEATGNTRLRVALTHAMTFDGFWSSLFWMVAGHELHLLDDTVRKDTEALVAYVHQHALDVVDTTPSHVELLLSGGLLEEPGLRVLALGGEPISPELWLRLRRADVSAYNMYGPTECTIDPLYCRIDDVERPSIGEPADNNRIHVLDTFLRPVAEGVVGELYISGEGVARGYAGRPSATAERFVACIAGNGERMYRTGDLVRRESGGELCFVGRADDQVKIRGFRVEPRQAELVITALPEVAQAAVVVRADQFGEPQLVAYVVPAPGSSVDPHGVRTEVSSVLPAYLVPAVVVPLDVLPTTTSGKLDRRALPAPKWTSEAARAARTPLEAVVAEAFAAALDVAAIDPDDDFFRLGGHSLLVTKLVGRLRSALRTEVSVRDVFDHPTAAGLALLLDGRAGRVAPPRIAPRRRPAELPLSGPQRRLWGLAQIDGTSAPYNVPSTWRLRGGIDRVALASAIGDVALRHEVLRTVFPATNGEPRQQILDRLPRVEFLECVDEKERRSRIAEAERAPFDLSGELPIRVRLYSVGEQDHVLSVVIHHSATDGWSAGPFALDLAAAYEARVAATAPAWSPLPVQYADYTLWLEEFLSTPRDSGTLRTQQLRYWCAALAGLATVTNLPTDRPRPARRNHDGDHVRAVLGTSSHHALRDLARQHNVTLFMVVQAALSLVLSRLGAGSDIAVGTPSAARTDPALDGMIGFFANTMVLRTDVSGEITFAELLTRVREADLEAFANADVAFDEVVGAIDPVRLPSVHPLFQVVLVARDTGAPALELTGLAVEEEPPAHVAARFDLTFEFGVVSGDELELALVYAVDLFDRATAKAMVDRLGQVLRTVADAPAIPLREVDVLLPEERGRIAKAAVGRSPGECLHEVFQDRARATPQAIAVIAGDERLTYAELASRADRLASHLLARPLAGPVIGIHLDRGPELVVALLAVLKAGRAYALLDVEFPPEWVATVAGDSGMSLVLSTSARARTVEWRGVEVLDLMAEAPLLPATSSSSPAVSVDPDAPACAMFTSGSTGRPKCVLAPHRALTGTYLGQDYLSFGADQVWLQLSPVSWDAFALEVFGALLFGGTTVLYPGAQIDLDTVAHLVAEHGVTSLQLSASLFNLLVDERPEVFDGLTQVMTAGEAASASHVATVLARCPRLRVVNGYGPVETLGFSTAHDIVPADVERGSIPIGHPVTGKAAFVLDRELRPVPDGVPGELYLGGVGLARGYLGLAAGTAARFVACPFDPAGARIYRTGDLVRRTRTGVLEYLGRLDDQVKVNGFRVEPGAVEQALSGISGVRRAAVVVRDDRWGKPALTAYVVGTDVDPPRLRAALSEVLPRHLVPTAFIGLADLPLTANGKLDRGALRQPHFETDGGRRRPVATSEEALLATLFSEVLGVPEVGPDDDFFALGGHSVSAIRLAARARSANLVVTAQQVFAHPTVADLATHVTRPDPGDSQPHLDGLLELDADELAEVTSWRNATTPDPAESE</sequence>
<organism evidence="6 7">
    <name type="scientific">Amycolatopsis vastitatis</name>
    <dbReference type="NCBI Taxonomy" id="1905142"/>
    <lineage>
        <taxon>Bacteria</taxon>
        <taxon>Bacillati</taxon>
        <taxon>Actinomycetota</taxon>
        <taxon>Actinomycetes</taxon>
        <taxon>Pseudonocardiales</taxon>
        <taxon>Pseudonocardiaceae</taxon>
        <taxon>Amycolatopsis</taxon>
    </lineage>
</organism>
<protein>
    <submittedName>
        <fullName evidence="6">Non-ribosomal peptide synthetase</fullName>
    </submittedName>
</protein>
<dbReference type="InterPro" id="IPR006162">
    <property type="entry name" value="Ppantetheine_attach_site"/>
</dbReference>
<dbReference type="InterPro" id="IPR029058">
    <property type="entry name" value="AB_hydrolase_fold"/>
</dbReference>
<evidence type="ECO:0000256" key="4">
    <source>
        <dbReference type="SAM" id="MobiDB-lite"/>
    </source>
</evidence>
<evidence type="ECO:0000256" key="3">
    <source>
        <dbReference type="ARBA" id="ARBA00022553"/>
    </source>
</evidence>
<dbReference type="InterPro" id="IPR001242">
    <property type="entry name" value="Condensation_dom"/>
</dbReference>
<dbReference type="NCBIfam" id="TIGR01733">
    <property type="entry name" value="AA-adenyl-dom"/>
    <property type="match status" value="2"/>
</dbReference>
<dbReference type="SMART" id="SM00823">
    <property type="entry name" value="PKS_PP"/>
    <property type="match status" value="2"/>
</dbReference>